<dbReference type="AlphaFoldDB" id="A0A0V0HJX6"/>
<protein>
    <submittedName>
        <fullName evidence="1">Putative ovule protein</fullName>
    </submittedName>
</protein>
<name>A0A0V0HJX6_SOLCH</name>
<evidence type="ECO:0000313" key="1">
    <source>
        <dbReference type="EMBL" id="JAP20655.1"/>
    </source>
</evidence>
<sequence length="74" mass="8620">MNGQRSTNHHHHLLQTEVKLSISSNSQFHDIKKGITEMCNPYFPKEQSIHNLASCIILTRNSKNYNQHMTTNRD</sequence>
<organism evidence="1">
    <name type="scientific">Solanum chacoense</name>
    <name type="common">Chaco potato</name>
    <dbReference type="NCBI Taxonomy" id="4108"/>
    <lineage>
        <taxon>Eukaryota</taxon>
        <taxon>Viridiplantae</taxon>
        <taxon>Streptophyta</taxon>
        <taxon>Embryophyta</taxon>
        <taxon>Tracheophyta</taxon>
        <taxon>Spermatophyta</taxon>
        <taxon>Magnoliopsida</taxon>
        <taxon>eudicotyledons</taxon>
        <taxon>Gunneridae</taxon>
        <taxon>Pentapetalae</taxon>
        <taxon>asterids</taxon>
        <taxon>lamiids</taxon>
        <taxon>Solanales</taxon>
        <taxon>Solanaceae</taxon>
        <taxon>Solanoideae</taxon>
        <taxon>Solaneae</taxon>
        <taxon>Solanum</taxon>
    </lineage>
</organism>
<proteinExistence type="predicted"/>
<accession>A0A0V0HJX6</accession>
<reference evidence="1" key="1">
    <citation type="submission" date="2015-12" db="EMBL/GenBank/DDBJ databases">
        <title>Gene expression during late stages of embryo sac development: a critical building block for successful pollen-pistil interactions.</title>
        <authorList>
            <person name="Liu Y."/>
            <person name="Joly V."/>
            <person name="Sabar M."/>
            <person name="Matton D.P."/>
        </authorList>
    </citation>
    <scope>NUCLEOTIDE SEQUENCE</scope>
</reference>
<dbReference type="EMBL" id="GEDG01018593">
    <property type="protein sequence ID" value="JAP20655.1"/>
    <property type="molecule type" value="Transcribed_RNA"/>
</dbReference>